<evidence type="ECO:0000256" key="2">
    <source>
        <dbReference type="ARBA" id="ARBA00022475"/>
    </source>
</evidence>
<dbReference type="InterPro" id="IPR019734">
    <property type="entry name" value="TPR_rpt"/>
</dbReference>
<dbReference type="Proteomes" id="UP000712080">
    <property type="component" value="Unassembled WGS sequence"/>
</dbReference>
<dbReference type="GO" id="GO:0000155">
    <property type="term" value="F:phosphorelay sensor kinase activity"/>
    <property type="evidence" value="ECO:0007669"/>
    <property type="project" value="InterPro"/>
</dbReference>
<organism evidence="12 13">
    <name type="scientific">Flavobacterium silvaticum</name>
    <dbReference type="NCBI Taxonomy" id="1852020"/>
    <lineage>
        <taxon>Bacteria</taxon>
        <taxon>Pseudomonadati</taxon>
        <taxon>Bacteroidota</taxon>
        <taxon>Flavobacteriia</taxon>
        <taxon>Flavobacteriales</taxon>
        <taxon>Flavobacteriaceae</taxon>
        <taxon>Flavobacterium</taxon>
    </lineage>
</organism>
<evidence type="ECO:0000256" key="6">
    <source>
        <dbReference type="ARBA" id="ARBA00022989"/>
    </source>
</evidence>
<keyword evidence="2" id="KW-1003">Cell membrane</keyword>
<proteinExistence type="predicted"/>
<evidence type="ECO:0000256" key="3">
    <source>
        <dbReference type="ARBA" id="ARBA00022679"/>
    </source>
</evidence>
<evidence type="ECO:0000313" key="12">
    <source>
        <dbReference type="EMBL" id="NMH26729.1"/>
    </source>
</evidence>
<protein>
    <submittedName>
        <fullName evidence="12">Tetratricopeptide repeat protein</fullName>
    </submittedName>
</protein>
<dbReference type="InterPro" id="IPR050482">
    <property type="entry name" value="Sensor_HK_TwoCompSys"/>
</dbReference>
<dbReference type="InterPro" id="IPR011712">
    <property type="entry name" value="Sig_transdc_His_kin_sub3_dim/P"/>
</dbReference>
<keyword evidence="7" id="KW-0902">Two-component regulatory system</keyword>
<keyword evidence="5" id="KW-0418">Kinase</keyword>
<feature type="transmembrane region" description="Helical" evidence="10">
    <location>
        <begin position="393"/>
        <end position="412"/>
    </location>
</feature>
<keyword evidence="3" id="KW-0808">Transferase</keyword>
<feature type="repeat" description="TPR" evidence="9">
    <location>
        <begin position="115"/>
        <end position="148"/>
    </location>
</feature>
<keyword evidence="6 10" id="KW-1133">Transmembrane helix</keyword>
<dbReference type="PANTHER" id="PTHR24421">
    <property type="entry name" value="NITRATE/NITRITE SENSOR PROTEIN NARX-RELATED"/>
    <property type="match status" value="1"/>
</dbReference>
<reference evidence="12" key="1">
    <citation type="submission" date="2020-02" db="EMBL/GenBank/DDBJ databases">
        <title>Flavobacterium sp. genome.</title>
        <authorList>
            <person name="Jung H.S."/>
            <person name="Baek J.H."/>
            <person name="Jeon C.O."/>
        </authorList>
    </citation>
    <scope>NUCLEOTIDE SEQUENCE</scope>
    <source>
        <strain evidence="12">SE-s28</strain>
    </source>
</reference>
<dbReference type="InterPro" id="IPR036890">
    <property type="entry name" value="HATPase_C_sf"/>
</dbReference>
<dbReference type="Pfam" id="PF13424">
    <property type="entry name" value="TPR_12"/>
    <property type="match status" value="2"/>
</dbReference>
<dbReference type="PROSITE" id="PS50005">
    <property type="entry name" value="TPR"/>
    <property type="match status" value="2"/>
</dbReference>
<name>A0A972JEC5_9FLAO</name>
<accession>A0A972JEC5</accession>
<dbReference type="RefSeq" id="WP_169525738.1">
    <property type="nucleotide sequence ID" value="NZ_JAAMPU010000095.1"/>
</dbReference>
<keyword evidence="4 10" id="KW-0812">Transmembrane</keyword>
<gene>
    <name evidence="12" type="ORF">G6047_01690</name>
</gene>
<dbReference type="AlphaFoldDB" id="A0A972JEC5"/>
<evidence type="ECO:0000256" key="7">
    <source>
        <dbReference type="ARBA" id="ARBA00023012"/>
    </source>
</evidence>
<dbReference type="Gene3D" id="1.25.40.10">
    <property type="entry name" value="Tetratricopeptide repeat domain"/>
    <property type="match status" value="2"/>
</dbReference>
<dbReference type="EMBL" id="JAAMPU010000095">
    <property type="protein sequence ID" value="NMH26729.1"/>
    <property type="molecule type" value="Genomic_DNA"/>
</dbReference>
<evidence type="ECO:0000256" key="4">
    <source>
        <dbReference type="ARBA" id="ARBA00022692"/>
    </source>
</evidence>
<sequence length="644" mass="73235">MMYRISLLFLIAVFLFGCSDSERQKSGERLSSNQTAIISDYSKVDAYMLKPMDSLTALAARMEIKAMPESAKYKAMAQIVTGVAYSGNARFQLSFKSFETALKLLEKKGNDTLRARALCGIGNYYKNTSDYPKALQFFLSGLTIYERTKNTRGLIATNGNIGSVYMEKNDMKLAREHLEKALRIGKDSRHKFAYLNSAHTLANVYGISGEFQKAMELDKMAIKICDSIGLDKLKTAFLDNKANCYFYSGRIDSAEYYFNECLKIDLKTGDKKQIADTYSNLGNIELARRQYAKAETYVKRSISMIGDMESKHNILKCYQILIDIYKASGKKDLALKTQDEYMDAYAREMNEKKEEALAEFKVVHETEKKEQIIARNRIELLEKEDEVRTRNSWIVIISLLSVFSALVLFLIYRQQKLRNYQQEQEHELKTAIGRIETQNKLQEQRLSISRDLHDNIGSQLTFVISSVDNLRYAFDLKGSKLDDKLQNISQFTQSTIVELRDTIWAMNHAEISFEDLRSRVYNFIEKAQLARQDIAFSFDIDSGLGDLKFSSVKGMNIYRTIQEAINNSIKHSNASKVSVFIKKEISGIAILIEDDGNGFETSGVEGNGLRNMKKRIEDIGGTFAVVSFVNKGTQIQVNLTDPKA</sequence>
<dbReference type="Pfam" id="PF02518">
    <property type="entry name" value="HATPase_c"/>
    <property type="match status" value="1"/>
</dbReference>
<comment type="caution">
    <text evidence="12">The sequence shown here is derived from an EMBL/GenBank/DDBJ whole genome shotgun (WGS) entry which is preliminary data.</text>
</comment>
<dbReference type="PROSITE" id="PS51257">
    <property type="entry name" value="PROKAR_LIPOPROTEIN"/>
    <property type="match status" value="1"/>
</dbReference>
<dbReference type="SMART" id="SM00387">
    <property type="entry name" value="HATPase_c"/>
    <property type="match status" value="1"/>
</dbReference>
<keyword evidence="9" id="KW-0802">TPR repeat</keyword>
<dbReference type="Gene3D" id="3.30.565.10">
    <property type="entry name" value="Histidine kinase-like ATPase, C-terminal domain"/>
    <property type="match status" value="1"/>
</dbReference>
<feature type="repeat" description="TPR" evidence="9">
    <location>
        <begin position="155"/>
        <end position="188"/>
    </location>
</feature>
<dbReference type="CDD" id="cd16917">
    <property type="entry name" value="HATPase_UhpB-NarQ-NarX-like"/>
    <property type="match status" value="1"/>
</dbReference>
<evidence type="ECO:0000256" key="9">
    <source>
        <dbReference type="PROSITE-ProRule" id="PRU00339"/>
    </source>
</evidence>
<evidence type="ECO:0000256" key="5">
    <source>
        <dbReference type="ARBA" id="ARBA00022777"/>
    </source>
</evidence>
<dbReference type="SUPFAM" id="SSF55874">
    <property type="entry name" value="ATPase domain of HSP90 chaperone/DNA topoisomerase II/histidine kinase"/>
    <property type="match status" value="1"/>
</dbReference>
<dbReference type="Pfam" id="PF07730">
    <property type="entry name" value="HisKA_3"/>
    <property type="match status" value="1"/>
</dbReference>
<feature type="domain" description="Histidine kinase/HSP90-like ATPase" evidence="11">
    <location>
        <begin position="552"/>
        <end position="643"/>
    </location>
</feature>
<dbReference type="SMART" id="SM00028">
    <property type="entry name" value="TPR"/>
    <property type="match status" value="6"/>
</dbReference>
<dbReference type="GO" id="GO:0046983">
    <property type="term" value="F:protein dimerization activity"/>
    <property type="evidence" value="ECO:0007669"/>
    <property type="project" value="InterPro"/>
</dbReference>
<dbReference type="GO" id="GO:0005886">
    <property type="term" value="C:plasma membrane"/>
    <property type="evidence" value="ECO:0007669"/>
    <property type="project" value="UniProtKB-SubCell"/>
</dbReference>
<dbReference type="InterPro" id="IPR003594">
    <property type="entry name" value="HATPase_dom"/>
</dbReference>
<evidence type="ECO:0000256" key="8">
    <source>
        <dbReference type="ARBA" id="ARBA00023136"/>
    </source>
</evidence>
<dbReference type="SUPFAM" id="SSF48452">
    <property type="entry name" value="TPR-like"/>
    <property type="match status" value="2"/>
</dbReference>
<dbReference type="Gene3D" id="1.20.5.1930">
    <property type="match status" value="1"/>
</dbReference>
<dbReference type="InterPro" id="IPR011990">
    <property type="entry name" value="TPR-like_helical_dom_sf"/>
</dbReference>
<dbReference type="PANTHER" id="PTHR24421:SF37">
    <property type="entry name" value="SENSOR HISTIDINE KINASE NARS"/>
    <property type="match status" value="1"/>
</dbReference>
<evidence type="ECO:0000313" key="13">
    <source>
        <dbReference type="Proteomes" id="UP000712080"/>
    </source>
</evidence>
<evidence type="ECO:0000256" key="1">
    <source>
        <dbReference type="ARBA" id="ARBA00004651"/>
    </source>
</evidence>
<evidence type="ECO:0000256" key="10">
    <source>
        <dbReference type="SAM" id="Phobius"/>
    </source>
</evidence>
<evidence type="ECO:0000259" key="11">
    <source>
        <dbReference type="SMART" id="SM00387"/>
    </source>
</evidence>
<keyword evidence="8 10" id="KW-0472">Membrane</keyword>
<comment type="subcellular location">
    <subcellularLocation>
        <location evidence="1">Cell membrane</location>
        <topology evidence="1">Multi-pass membrane protein</topology>
    </subcellularLocation>
</comment>
<keyword evidence="13" id="KW-1185">Reference proteome</keyword>